<reference evidence="1 2" key="1">
    <citation type="submission" date="2018-06" db="EMBL/GenBank/DDBJ databases">
        <authorList>
            <consortium name="Pathogen Informatics"/>
            <person name="Doyle S."/>
        </authorList>
    </citation>
    <scope>NUCLEOTIDE SEQUENCE [LARGE SCALE GENOMIC DNA]</scope>
    <source>
        <strain evidence="1 2">NCTC8849</strain>
    </source>
</reference>
<protein>
    <submittedName>
        <fullName evidence="1">Uncharacterized protein</fullName>
    </submittedName>
</protein>
<name>A0A377WCY9_KLEPN</name>
<gene>
    <name evidence="1" type="ORF">NCTC8849_00268</name>
</gene>
<dbReference type="Proteomes" id="UP000254799">
    <property type="component" value="Unassembled WGS sequence"/>
</dbReference>
<dbReference type="AlphaFoldDB" id="A0A377WCY9"/>
<accession>A0A377WCY9</accession>
<evidence type="ECO:0000313" key="2">
    <source>
        <dbReference type="Proteomes" id="UP000254799"/>
    </source>
</evidence>
<dbReference type="EMBL" id="UGLC01000002">
    <property type="protein sequence ID" value="STT51772.1"/>
    <property type="molecule type" value="Genomic_DNA"/>
</dbReference>
<organism evidence="1 2">
    <name type="scientific">Klebsiella pneumoniae</name>
    <dbReference type="NCBI Taxonomy" id="573"/>
    <lineage>
        <taxon>Bacteria</taxon>
        <taxon>Pseudomonadati</taxon>
        <taxon>Pseudomonadota</taxon>
        <taxon>Gammaproteobacteria</taxon>
        <taxon>Enterobacterales</taxon>
        <taxon>Enterobacteriaceae</taxon>
        <taxon>Klebsiella/Raoultella group</taxon>
        <taxon>Klebsiella</taxon>
        <taxon>Klebsiella pneumoniae complex</taxon>
    </lineage>
</organism>
<evidence type="ECO:0000313" key="1">
    <source>
        <dbReference type="EMBL" id="STT51772.1"/>
    </source>
</evidence>
<proteinExistence type="predicted"/>
<sequence length="94" mass="10954">MPLFRAQQQTFEIALFFQYVQRMTEAGYGCGIKLVDRTWGIEHQFGDAIFQPVEVQGVAFVEACQSPESSNMIWSYQMKRSVEFMLKNCKLLFK</sequence>